<keyword evidence="4" id="KW-1185">Reference proteome</keyword>
<protein>
    <recommendedName>
        <fullName evidence="5">MARVEL domain-containing protein</fullName>
    </recommendedName>
</protein>
<gene>
    <name evidence="3" type="ORF">BCR34DRAFT_595829</name>
</gene>
<sequence length="214" mass="23131">MPLPSDASAKPHWLSSARSALRLLIIVLSGAVVGMLVHTLKIYRGNSSLRLRHGELPMHWPARTNLAPTIVLFSIAAANFVASIAILALSFKKSFRRPIRSRDVYRIVAGSFGVILWIAALLVYNLLDKASKASLGQYSCTNKNVMSNGRYQYRAVCSEQAMAFYIAIGAACAEVVTLVTLAITAVQSAIQTSTPKPEKEPLMSGDGGLDDRLA</sequence>
<dbReference type="OrthoDB" id="3782299at2759"/>
<proteinExistence type="predicted"/>
<dbReference type="Proteomes" id="UP000193144">
    <property type="component" value="Unassembled WGS sequence"/>
</dbReference>
<feature type="transmembrane region" description="Helical" evidence="2">
    <location>
        <begin position="66"/>
        <end position="91"/>
    </location>
</feature>
<evidence type="ECO:0008006" key="5">
    <source>
        <dbReference type="Google" id="ProtNLM"/>
    </source>
</evidence>
<accession>A0A1Y2A8Z4</accession>
<comment type="caution">
    <text evidence="3">The sequence shown here is derived from an EMBL/GenBank/DDBJ whole genome shotgun (WGS) entry which is preliminary data.</text>
</comment>
<feature type="region of interest" description="Disordered" evidence="1">
    <location>
        <begin position="194"/>
        <end position="214"/>
    </location>
</feature>
<dbReference type="AlphaFoldDB" id="A0A1Y2A8Z4"/>
<feature type="transmembrane region" description="Helical" evidence="2">
    <location>
        <begin position="103"/>
        <end position="127"/>
    </location>
</feature>
<keyword evidence="2" id="KW-0472">Membrane</keyword>
<keyword evidence="2" id="KW-0812">Transmembrane</keyword>
<dbReference type="STRING" id="1231657.A0A1Y2A8Z4"/>
<reference evidence="3 4" key="1">
    <citation type="submission" date="2016-07" db="EMBL/GenBank/DDBJ databases">
        <title>Pervasive Adenine N6-methylation of Active Genes in Fungi.</title>
        <authorList>
            <consortium name="DOE Joint Genome Institute"/>
            <person name="Mondo S.J."/>
            <person name="Dannebaum R.O."/>
            <person name="Kuo R.C."/>
            <person name="Labutti K."/>
            <person name="Haridas S."/>
            <person name="Kuo A."/>
            <person name="Salamov A."/>
            <person name="Ahrendt S.R."/>
            <person name="Lipzen A."/>
            <person name="Sullivan W."/>
            <person name="Andreopoulos W.B."/>
            <person name="Clum A."/>
            <person name="Lindquist E."/>
            <person name="Daum C."/>
            <person name="Ramamoorthy G.K."/>
            <person name="Gryganskyi A."/>
            <person name="Culley D."/>
            <person name="Magnuson J.K."/>
            <person name="James T.Y."/>
            <person name="O'Malley M.A."/>
            <person name="Stajich J.E."/>
            <person name="Spatafora J.W."/>
            <person name="Visel A."/>
            <person name="Grigoriev I.V."/>
        </authorList>
    </citation>
    <scope>NUCLEOTIDE SEQUENCE [LARGE SCALE GENOMIC DNA]</scope>
    <source>
        <strain evidence="3 4">CBS 115471</strain>
    </source>
</reference>
<feature type="transmembrane region" description="Helical" evidence="2">
    <location>
        <begin position="20"/>
        <end position="40"/>
    </location>
</feature>
<organism evidence="3 4">
    <name type="scientific">Clohesyomyces aquaticus</name>
    <dbReference type="NCBI Taxonomy" id="1231657"/>
    <lineage>
        <taxon>Eukaryota</taxon>
        <taxon>Fungi</taxon>
        <taxon>Dikarya</taxon>
        <taxon>Ascomycota</taxon>
        <taxon>Pezizomycotina</taxon>
        <taxon>Dothideomycetes</taxon>
        <taxon>Pleosporomycetidae</taxon>
        <taxon>Pleosporales</taxon>
        <taxon>Lindgomycetaceae</taxon>
        <taxon>Clohesyomyces</taxon>
    </lineage>
</organism>
<feature type="transmembrane region" description="Helical" evidence="2">
    <location>
        <begin position="162"/>
        <end position="186"/>
    </location>
</feature>
<name>A0A1Y2A8Z4_9PLEO</name>
<evidence type="ECO:0000313" key="3">
    <source>
        <dbReference type="EMBL" id="ORY19002.1"/>
    </source>
</evidence>
<evidence type="ECO:0000256" key="2">
    <source>
        <dbReference type="SAM" id="Phobius"/>
    </source>
</evidence>
<dbReference type="PANTHER" id="PTHR42069:SF1">
    <property type="entry name" value="MARVEL DOMAIN-CONTAINING PROTEIN"/>
    <property type="match status" value="1"/>
</dbReference>
<dbReference type="EMBL" id="MCFA01000004">
    <property type="protein sequence ID" value="ORY19002.1"/>
    <property type="molecule type" value="Genomic_DNA"/>
</dbReference>
<evidence type="ECO:0000256" key="1">
    <source>
        <dbReference type="SAM" id="MobiDB-lite"/>
    </source>
</evidence>
<keyword evidence="2" id="KW-1133">Transmembrane helix</keyword>
<evidence type="ECO:0000313" key="4">
    <source>
        <dbReference type="Proteomes" id="UP000193144"/>
    </source>
</evidence>
<dbReference type="PANTHER" id="PTHR42069">
    <property type="entry name" value="HYPHAL ANASTAMOSIS-8 PROTEIN"/>
    <property type="match status" value="1"/>
</dbReference>